<dbReference type="Gene3D" id="1.10.150.20">
    <property type="entry name" value="5' to 3' exonuclease, C-terminal subdomain"/>
    <property type="match status" value="1"/>
</dbReference>
<keyword evidence="3" id="KW-1185">Reference proteome</keyword>
<dbReference type="PANTHER" id="PTHR36121">
    <property type="entry name" value="PROTEIN SXY"/>
    <property type="match status" value="1"/>
</dbReference>
<comment type="caution">
    <text evidence="2">The sequence shown here is derived from an EMBL/GenBank/DDBJ whole genome shotgun (WGS) entry which is preliminary data.</text>
</comment>
<gene>
    <name evidence="2" type="ORF">KEU06_11355</name>
</gene>
<feature type="domain" description="TfoX C-terminal" evidence="1">
    <location>
        <begin position="9"/>
        <end position="85"/>
    </location>
</feature>
<evidence type="ECO:0000313" key="2">
    <source>
        <dbReference type="EMBL" id="MBS3649205.1"/>
    </source>
</evidence>
<organism evidence="2 3">
    <name type="scientific">Pseudaminobacter soli</name>
    <name type="common">ex Zhang et al. 2022</name>
    <dbReference type="NCBI Taxonomy" id="2831468"/>
    <lineage>
        <taxon>Bacteria</taxon>
        <taxon>Pseudomonadati</taxon>
        <taxon>Pseudomonadota</taxon>
        <taxon>Alphaproteobacteria</taxon>
        <taxon>Hyphomicrobiales</taxon>
        <taxon>Phyllobacteriaceae</taxon>
        <taxon>Pseudaminobacter</taxon>
    </lineage>
</organism>
<dbReference type="Proteomes" id="UP000680348">
    <property type="component" value="Unassembled WGS sequence"/>
</dbReference>
<dbReference type="RefSeq" id="WP_188254770.1">
    <property type="nucleotide sequence ID" value="NZ_JABVCF010000005.1"/>
</dbReference>
<reference evidence="2" key="1">
    <citation type="submission" date="2021-04" db="EMBL/GenBank/DDBJ databases">
        <title>Pseudaminobacter soli sp. nov., isolated from paddy soil contaminated by heavy metals.</title>
        <authorList>
            <person name="Zhang K."/>
        </authorList>
    </citation>
    <scope>NUCLEOTIDE SEQUENCE</scope>
    <source>
        <strain evidence="2">19-2017</strain>
    </source>
</reference>
<dbReference type="Pfam" id="PF04994">
    <property type="entry name" value="TfoX_C"/>
    <property type="match status" value="1"/>
</dbReference>
<dbReference type="InterPro" id="IPR047525">
    <property type="entry name" value="TfoX-like"/>
</dbReference>
<dbReference type="PANTHER" id="PTHR36121:SF1">
    <property type="entry name" value="PROTEIN SXY"/>
    <property type="match status" value="1"/>
</dbReference>
<protein>
    <submittedName>
        <fullName evidence="2">TfoX/Sxy family protein</fullName>
    </submittedName>
</protein>
<name>A0A942I8C0_9HYPH</name>
<sequence length="88" mass="9913">MPNSTLHPLASLPNLGPRTAWFLDEIGVATEADLRRLGAVDAYRRLKFQFGRQISLNALYALAGAIENRDWRSFNEEEKAQLRAKVEG</sequence>
<evidence type="ECO:0000313" key="3">
    <source>
        <dbReference type="Proteomes" id="UP000680348"/>
    </source>
</evidence>
<dbReference type="EMBL" id="JAGWCR010000005">
    <property type="protein sequence ID" value="MBS3649205.1"/>
    <property type="molecule type" value="Genomic_DNA"/>
</dbReference>
<proteinExistence type="predicted"/>
<dbReference type="InterPro" id="IPR007077">
    <property type="entry name" value="TfoX_C"/>
</dbReference>
<accession>A0A942I8C0</accession>
<dbReference type="AlphaFoldDB" id="A0A942I8C0"/>
<evidence type="ECO:0000259" key="1">
    <source>
        <dbReference type="Pfam" id="PF04994"/>
    </source>
</evidence>